<dbReference type="Proteomes" id="UP000054166">
    <property type="component" value="Unassembled WGS sequence"/>
</dbReference>
<keyword evidence="1" id="KW-0812">Transmembrane</keyword>
<dbReference type="HOGENOM" id="CLU_1670060_0_0_1"/>
<reference evidence="3" key="2">
    <citation type="submission" date="2015-01" db="EMBL/GenBank/DDBJ databases">
        <title>Evolutionary Origins and Diversification of the Mycorrhizal Mutualists.</title>
        <authorList>
            <consortium name="DOE Joint Genome Institute"/>
            <consortium name="Mycorrhizal Genomics Consortium"/>
            <person name="Kohler A."/>
            <person name="Kuo A."/>
            <person name="Nagy L.G."/>
            <person name="Floudas D."/>
            <person name="Copeland A."/>
            <person name="Barry K.W."/>
            <person name="Cichocki N."/>
            <person name="Veneault-Fourrey C."/>
            <person name="LaButti K."/>
            <person name="Lindquist E.A."/>
            <person name="Lipzen A."/>
            <person name="Lundell T."/>
            <person name="Morin E."/>
            <person name="Murat C."/>
            <person name="Riley R."/>
            <person name="Ohm R."/>
            <person name="Sun H."/>
            <person name="Tunlid A."/>
            <person name="Henrissat B."/>
            <person name="Grigoriev I.V."/>
            <person name="Hibbett D.S."/>
            <person name="Martin F."/>
        </authorList>
    </citation>
    <scope>NUCLEOTIDE SEQUENCE [LARGE SCALE GENOMIC DNA]</scope>
    <source>
        <strain evidence="3">F 1598</strain>
    </source>
</reference>
<keyword evidence="1" id="KW-0472">Membrane</keyword>
<feature type="transmembrane region" description="Helical" evidence="1">
    <location>
        <begin position="131"/>
        <end position="155"/>
    </location>
</feature>
<organism evidence="2 3">
    <name type="scientific">Piloderma croceum (strain F 1598)</name>
    <dbReference type="NCBI Taxonomy" id="765440"/>
    <lineage>
        <taxon>Eukaryota</taxon>
        <taxon>Fungi</taxon>
        <taxon>Dikarya</taxon>
        <taxon>Basidiomycota</taxon>
        <taxon>Agaricomycotina</taxon>
        <taxon>Agaricomycetes</taxon>
        <taxon>Agaricomycetidae</taxon>
        <taxon>Atheliales</taxon>
        <taxon>Atheliaceae</taxon>
        <taxon>Piloderma</taxon>
    </lineage>
</organism>
<reference evidence="2 3" key="1">
    <citation type="submission" date="2014-04" db="EMBL/GenBank/DDBJ databases">
        <authorList>
            <consortium name="DOE Joint Genome Institute"/>
            <person name="Kuo A."/>
            <person name="Tarkka M."/>
            <person name="Buscot F."/>
            <person name="Kohler A."/>
            <person name="Nagy L.G."/>
            <person name="Floudas D."/>
            <person name="Copeland A."/>
            <person name="Barry K.W."/>
            <person name="Cichocki N."/>
            <person name="Veneault-Fourrey C."/>
            <person name="LaButti K."/>
            <person name="Lindquist E.A."/>
            <person name="Lipzen A."/>
            <person name="Lundell T."/>
            <person name="Morin E."/>
            <person name="Murat C."/>
            <person name="Sun H."/>
            <person name="Tunlid A."/>
            <person name="Henrissat B."/>
            <person name="Grigoriev I.V."/>
            <person name="Hibbett D.S."/>
            <person name="Martin F."/>
            <person name="Nordberg H.P."/>
            <person name="Cantor M.N."/>
            <person name="Hua S.X."/>
        </authorList>
    </citation>
    <scope>NUCLEOTIDE SEQUENCE [LARGE SCALE GENOMIC DNA]</scope>
    <source>
        <strain evidence="2 3">F 1598</strain>
    </source>
</reference>
<keyword evidence="1" id="KW-1133">Transmembrane helix</keyword>
<evidence type="ECO:0000256" key="1">
    <source>
        <dbReference type="SAM" id="Phobius"/>
    </source>
</evidence>
<dbReference type="InParanoid" id="A0A0C3EIQ0"/>
<keyword evidence="3" id="KW-1185">Reference proteome</keyword>
<evidence type="ECO:0000313" key="3">
    <source>
        <dbReference type="Proteomes" id="UP000054166"/>
    </source>
</evidence>
<dbReference type="EMBL" id="KN833126">
    <property type="protein sequence ID" value="KIM72515.1"/>
    <property type="molecule type" value="Genomic_DNA"/>
</dbReference>
<gene>
    <name evidence="2" type="ORF">PILCRDRAFT_16068</name>
</gene>
<evidence type="ECO:0000313" key="2">
    <source>
        <dbReference type="EMBL" id="KIM72515.1"/>
    </source>
</evidence>
<name>A0A0C3EIQ0_PILCF</name>
<proteinExistence type="predicted"/>
<protein>
    <submittedName>
        <fullName evidence="2">Uncharacterized protein</fullName>
    </submittedName>
</protein>
<dbReference type="AlphaFoldDB" id="A0A0C3EIQ0"/>
<sequence>MLTEADGLTSHDPAAIFYPITIGQSTYNIYDTPGIDPKTIGSNPIAHLVPHLQGDIDLFIFCLALAVIIITGLEHEDSLESQGKRVRDGFAFDLEYKESQEAIRHLISGDYGAPSHQLVSPTSPPMSSLAHWGQCITVGAIIATIVVIVVVVVVIKTV</sequence>
<accession>A0A0C3EIQ0</accession>